<comment type="caution">
    <text evidence="6">The sequence shown here is derived from an EMBL/GenBank/DDBJ whole genome shotgun (WGS) entry which is preliminary data.</text>
</comment>
<dbReference type="InterPro" id="IPR016163">
    <property type="entry name" value="Ald_DH_C"/>
</dbReference>
<feature type="domain" description="Aldehyde dehydrogenase" evidence="5">
    <location>
        <begin position="35"/>
        <end position="496"/>
    </location>
</feature>
<evidence type="ECO:0000256" key="2">
    <source>
        <dbReference type="ARBA" id="ARBA00023002"/>
    </source>
</evidence>
<dbReference type="FunFam" id="3.40.605.10:FF:000007">
    <property type="entry name" value="NAD/NADP-dependent betaine aldehyde dehydrogenase"/>
    <property type="match status" value="1"/>
</dbReference>
<dbReference type="Pfam" id="PF00171">
    <property type="entry name" value="Aldedh"/>
    <property type="match status" value="1"/>
</dbReference>
<dbReference type="RefSeq" id="WP_133195542.1">
    <property type="nucleotide sequence ID" value="NZ_JBHUCW010000009.1"/>
</dbReference>
<evidence type="ECO:0000259" key="5">
    <source>
        <dbReference type="Pfam" id="PF00171"/>
    </source>
</evidence>
<dbReference type="Gene3D" id="3.40.309.10">
    <property type="entry name" value="Aldehyde Dehydrogenase, Chain A, domain 2"/>
    <property type="match status" value="1"/>
</dbReference>
<reference evidence="6 7" key="1">
    <citation type="submission" date="2019-03" db="EMBL/GenBank/DDBJ databases">
        <title>Paraburkholderia sp. 4M-K11, isolated from subtropical forest soil.</title>
        <authorList>
            <person name="Gao Z.-H."/>
            <person name="Qiu L.-H."/>
        </authorList>
    </citation>
    <scope>NUCLEOTIDE SEQUENCE [LARGE SCALE GENOMIC DNA]</scope>
    <source>
        <strain evidence="6 7">4M-K11</strain>
    </source>
</reference>
<dbReference type="EMBL" id="SMRP01000006">
    <property type="protein sequence ID" value="TDG23172.1"/>
    <property type="molecule type" value="Genomic_DNA"/>
</dbReference>
<dbReference type="FunFam" id="3.40.309.10:FF:000012">
    <property type="entry name" value="Betaine aldehyde dehydrogenase"/>
    <property type="match status" value="1"/>
</dbReference>
<feature type="active site" evidence="3">
    <location>
        <position position="273"/>
    </location>
</feature>
<dbReference type="PANTHER" id="PTHR11699">
    <property type="entry name" value="ALDEHYDE DEHYDROGENASE-RELATED"/>
    <property type="match status" value="1"/>
</dbReference>
<sequence>MTNATSIPSATPLLAHETAPVREAFNGRMYIGGTWTESADGLRFERRSPAHGHVVSTFPEATSADVEAAINAADAAFRRGPWPKLKGVERARVLLAVAEGIKARAEEMALLESLETGKPLSQARGEVTGCVDLWQYAASLARTTSGEAYDTLGEDMLGIVLRQPIGVVGLITPWNFPIWILSQKLPFALAAGCTCVVKPSELTSSTTVILMEILEQAGVPAGVVNVVTGKGPTVGQPLAEHPAIDMLSFTGSTRVGSLLGGLASKHLKKVALELGGKNPQIVFPDCDWDAMVDAVVFGVYFNAGECCNSGSRVLVHESIAERFTQAVVERARQVPVGDPLHPDCKIGAIVSENQLNEILGNIDKGVAAGARVRLGGKRYDAKGLFLEPTIIGDVKPEMGIARDEIFGPVLAIIAFADTQDAIDIANETAYGLSAAVWSSNIDTCLTVARGVDAGTVWVNTFLDGYPELPFGGFKASGVGRELGKQAVEDYTETKTVQLHIGARRNWWLPRPAA</sequence>
<keyword evidence="2 4" id="KW-0560">Oxidoreductase</keyword>
<proteinExistence type="inferred from homology"/>
<evidence type="ECO:0000256" key="1">
    <source>
        <dbReference type="ARBA" id="ARBA00009986"/>
    </source>
</evidence>
<dbReference type="SUPFAM" id="SSF53720">
    <property type="entry name" value="ALDH-like"/>
    <property type="match status" value="1"/>
</dbReference>
<name>A0A4R5M971_9BURK</name>
<dbReference type="Gene3D" id="3.40.605.10">
    <property type="entry name" value="Aldehyde Dehydrogenase, Chain A, domain 1"/>
    <property type="match status" value="1"/>
</dbReference>
<dbReference type="Proteomes" id="UP000295722">
    <property type="component" value="Unassembled WGS sequence"/>
</dbReference>
<evidence type="ECO:0000313" key="7">
    <source>
        <dbReference type="Proteomes" id="UP000295722"/>
    </source>
</evidence>
<protein>
    <submittedName>
        <fullName evidence="6">Aldehyde dehydrogenase family protein</fullName>
    </submittedName>
</protein>
<gene>
    <name evidence="6" type="ORF">EYW47_14625</name>
</gene>
<dbReference type="AlphaFoldDB" id="A0A4R5M971"/>
<keyword evidence="7" id="KW-1185">Reference proteome</keyword>
<organism evidence="6 7">
    <name type="scientific">Paraburkholderia silviterrae</name>
    <dbReference type="NCBI Taxonomy" id="2528715"/>
    <lineage>
        <taxon>Bacteria</taxon>
        <taxon>Pseudomonadati</taxon>
        <taxon>Pseudomonadota</taxon>
        <taxon>Betaproteobacteria</taxon>
        <taxon>Burkholderiales</taxon>
        <taxon>Burkholderiaceae</taxon>
        <taxon>Paraburkholderia</taxon>
    </lineage>
</organism>
<dbReference type="InterPro" id="IPR015590">
    <property type="entry name" value="Aldehyde_DH_dom"/>
</dbReference>
<comment type="similarity">
    <text evidence="1 4">Belongs to the aldehyde dehydrogenase family.</text>
</comment>
<dbReference type="PROSITE" id="PS00687">
    <property type="entry name" value="ALDEHYDE_DEHYDR_GLU"/>
    <property type="match status" value="1"/>
</dbReference>
<dbReference type="GO" id="GO:0016620">
    <property type="term" value="F:oxidoreductase activity, acting on the aldehyde or oxo group of donors, NAD or NADP as acceptor"/>
    <property type="evidence" value="ECO:0007669"/>
    <property type="project" value="InterPro"/>
</dbReference>
<dbReference type="InterPro" id="IPR029510">
    <property type="entry name" value="Ald_DH_CS_GLU"/>
</dbReference>
<dbReference type="OrthoDB" id="6187633at2"/>
<dbReference type="InterPro" id="IPR016162">
    <property type="entry name" value="Ald_DH_N"/>
</dbReference>
<evidence type="ECO:0000313" key="6">
    <source>
        <dbReference type="EMBL" id="TDG23172.1"/>
    </source>
</evidence>
<accession>A0A4R5M971</accession>
<dbReference type="InterPro" id="IPR016161">
    <property type="entry name" value="Ald_DH/histidinol_DH"/>
</dbReference>
<evidence type="ECO:0000256" key="3">
    <source>
        <dbReference type="PROSITE-ProRule" id="PRU10007"/>
    </source>
</evidence>
<evidence type="ECO:0000256" key="4">
    <source>
        <dbReference type="RuleBase" id="RU003345"/>
    </source>
</evidence>